<feature type="transmembrane region" description="Helical" evidence="1">
    <location>
        <begin position="81"/>
        <end position="105"/>
    </location>
</feature>
<keyword evidence="1" id="KW-0812">Transmembrane</keyword>
<feature type="chain" id="PRO_5007284477" evidence="2">
    <location>
        <begin position="21"/>
        <end position="107"/>
    </location>
</feature>
<evidence type="ECO:0000313" key="3">
    <source>
        <dbReference type="EMBL" id="JAP76294.1"/>
    </source>
</evidence>
<dbReference type="EMBL" id="GEDV01012263">
    <property type="protein sequence ID" value="JAP76294.1"/>
    <property type="molecule type" value="Transcribed_RNA"/>
</dbReference>
<keyword evidence="1" id="KW-0472">Membrane</keyword>
<evidence type="ECO:0000256" key="2">
    <source>
        <dbReference type="SAM" id="SignalP"/>
    </source>
</evidence>
<dbReference type="AlphaFoldDB" id="A0A131YAF7"/>
<evidence type="ECO:0000256" key="1">
    <source>
        <dbReference type="SAM" id="Phobius"/>
    </source>
</evidence>
<keyword evidence="2" id="KW-0732">Signal</keyword>
<feature type="signal peptide" evidence="2">
    <location>
        <begin position="1"/>
        <end position="20"/>
    </location>
</feature>
<accession>A0A131YAF7</accession>
<reference evidence="3" key="1">
    <citation type="journal article" date="2016" name="Ticks Tick Borne Dis.">
        <title>De novo assembly and annotation of the salivary gland transcriptome of Rhipicephalus appendiculatus male and female ticks during blood feeding.</title>
        <authorList>
            <person name="de Castro M.H."/>
            <person name="de Klerk D."/>
            <person name="Pienaar R."/>
            <person name="Latif A.A."/>
            <person name="Rees D.J."/>
            <person name="Mans B.J."/>
        </authorList>
    </citation>
    <scope>NUCLEOTIDE SEQUENCE</scope>
    <source>
        <tissue evidence="3">Salivary glands</tissue>
    </source>
</reference>
<proteinExistence type="predicted"/>
<name>A0A131YAF7_RHIAP</name>
<keyword evidence="1" id="KW-1133">Transmembrane helix</keyword>
<protein>
    <submittedName>
        <fullName evidence="3">Uncharacterized protein</fullName>
    </submittedName>
</protein>
<organism evidence="3">
    <name type="scientific">Rhipicephalus appendiculatus</name>
    <name type="common">Brown ear tick</name>
    <dbReference type="NCBI Taxonomy" id="34631"/>
    <lineage>
        <taxon>Eukaryota</taxon>
        <taxon>Metazoa</taxon>
        <taxon>Ecdysozoa</taxon>
        <taxon>Arthropoda</taxon>
        <taxon>Chelicerata</taxon>
        <taxon>Arachnida</taxon>
        <taxon>Acari</taxon>
        <taxon>Parasitiformes</taxon>
        <taxon>Ixodida</taxon>
        <taxon>Ixodoidea</taxon>
        <taxon>Ixodidae</taxon>
        <taxon>Rhipicephalinae</taxon>
        <taxon>Rhipicephalus</taxon>
        <taxon>Rhipicephalus</taxon>
    </lineage>
</organism>
<sequence length="107" mass="12061">MYVLHLHFVFLLHLWASCLCDDSLAVQDNWLANFESSHLLVCDVFLVYLTRSTMMILLLSQGSCMAHLAALSWELQYSNYALAFVIIITATASSASAFLLMHILAEF</sequence>
<feature type="transmembrane region" description="Helical" evidence="1">
    <location>
        <begin position="56"/>
        <end position="75"/>
    </location>
</feature>